<dbReference type="SUPFAM" id="SSF47353">
    <property type="entry name" value="Retrovirus capsid dimerization domain-like"/>
    <property type="match status" value="1"/>
</dbReference>
<dbReference type="GO" id="GO:0015074">
    <property type="term" value="P:DNA integration"/>
    <property type="evidence" value="ECO:0007669"/>
    <property type="project" value="InterPro"/>
</dbReference>
<sequence length="649" mass="73796">MAGVKARGREFIRRRAKEAELLKQSGKSLKVTERSHQIAKMAGARPKQREPLIPEEPPEEGAISDDGAKISTETGTTPKNVEELLVWLVKRQEIGDQRRLEEERFYREQERYRMEKEEQQRKDELRHQEAERAKRDDQFLKLLQAMQHNMPPVPSLKLTKLSETDDIEAYLTVFERVAQASQWPENQWVIHLAPFLTSKAQQAYSQMRIEDAGDYQKVKSSILRRYNIHTETFRQRFRGYIYIEKEGPRETYTRLTELCQKWIVPENKTVQQVLQTIILEQFLEILPEPLRVWLKEHQPESGDQAVILAENYLLARKGLSRKMHMVRATPVVGSGDKPRQDTLKNKGHTKDVICFLCHKVGHLAKDCLSKRVKSGKETVTNCVGVVNDYLQPVKINSKTVKALVDTGSQQSLIRSNLLASPNVTGQLPLKCVHGDTKIYPKTVLPVEIANTRVSLEMGIVPNLPYPVILGQDTPGFSDILNRDSKVSAVSTRSQVKSQTTAENLGEIFPFEKDVFQGTGGKKSKLVPVPLVDTPFERVAMDIVGPLQKSSKGNQYILVVSDYMTRYPEAIPLRSITTRKIAEELIKLFSHMGIPQTILTDQGSNFQSSLMRQINQLLGIQAVRTSPYHPQTDGLVERFNQTLKKCSGSL</sequence>
<dbReference type="CDD" id="cd07936">
    <property type="entry name" value="SCAN"/>
    <property type="match status" value="1"/>
</dbReference>
<name>A0A8J1MZS2_XENLA</name>
<gene>
    <name evidence="7" type="primary">LOC121403156</name>
</gene>
<proteinExistence type="predicted"/>
<dbReference type="SUPFAM" id="SSF53098">
    <property type="entry name" value="Ribonuclease H-like"/>
    <property type="match status" value="1"/>
</dbReference>
<dbReference type="GO" id="GO:0008270">
    <property type="term" value="F:zinc ion binding"/>
    <property type="evidence" value="ECO:0007669"/>
    <property type="project" value="UniProtKB-KW"/>
</dbReference>
<dbReference type="CDD" id="cd00303">
    <property type="entry name" value="retropepsin_like"/>
    <property type="match status" value="1"/>
</dbReference>
<dbReference type="PANTHER" id="PTHR46888:SF1">
    <property type="entry name" value="RIBONUCLEASE H"/>
    <property type="match status" value="1"/>
</dbReference>
<dbReference type="KEGG" id="xla:121403156"/>
<dbReference type="SUPFAM" id="SSF50630">
    <property type="entry name" value="Acid proteases"/>
    <property type="match status" value="1"/>
</dbReference>
<feature type="region of interest" description="Disordered" evidence="2">
    <location>
        <begin position="112"/>
        <end position="132"/>
    </location>
</feature>
<evidence type="ECO:0000313" key="6">
    <source>
        <dbReference type="Proteomes" id="UP000186698"/>
    </source>
</evidence>
<dbReference type="OrthoDB" id="6077919at2759"/>
<evidence type="ECO:0000256" key="2">
    <source>
        <dbReference type="SAM" id="MobiDB-lite"/>
    </source>
</evidence>
<dbReference type="PROSITE" id="PS50994">
    <property type="entry name" value="INTEGRASE"/>
    <property type="match status" value="1"/>
</dbReference>
<feature type="domain" description="CCHC-type" evidence="3">
    <location>
        <begin position="354"/>
        <end position="367"/>
    </location>
</feature>
<dbReference type="InterPro" id="IPR001878">
    <property type="entry name" value="Znf_CCHC"/>
</dbReference>
<keyword evidence="1" id="KW-0479">Metal-binding</keyword>
<dbReference type="GeneID" id="121403156"/>
<dbReference type="Gene3D" id="1.10.4020.10">
    <property type="entry name" value="DNA breaking-rejoining enzymes"/>
    <property type="match status" value="1"/>
</dbReference>
<dbReference type="GO" id="GO:0003676">
    <property type="term" value="F:nucleic acid binding"/>
    <property type="evidence" value="ECO:0007669"/>
    <property type="project" value="InterPro"/>
</dbReference>
<dbReference type="Gene3D" id="3.30.420.10">
    <property type="entry name" value="Ribonuclease H-like superfamily/Ribonuclease H"/>
    <property type="match status" value="1"/>
</dbReference>
<keyword evidence="6" id="KW-1185">Reference proteome</keyword>
<evidence type="ECO:0000313" key="7">
    <source>
        <dbReference type="RefSeq" id="XP_041446986.1"/>
    </source>
</evidence>
<dbReference type="PANTHER" id="PTHR46888">
    <property type="entry name" value="ZINC KNUCKLE DOMAINCONTAINING PROTEIN-RELATED"/>
    <property type="match status" value="1"/>
</dbReference>
<accession>A0A8J1MZS2</accession>
<keyword evidence="1" id="KW-0863">Zinc-finger</keyword>
<dbReference type="Pfam" id="PF13650">
    <property type="entry name" value="Asp_protease_2"/>
    <property type="match status" value="1"/>
</dbReference>
<evidence type="ECO:0000256" key="1">
    <source>
        <dbReference type="PROSITE-ProRule" id="PRU00047"/>
    </source>
</evidence>
<feature type="domain" description="SCAN box" evidence="4">
    <location>
        <begin position="234"/>
        <end position="311"/>
    </location>
</feature>
<evidence type="ECO:0000259" key="4">
    <source>
        <dbReference type="PROSITE" id="PS50804"/>
    </source>
</evidence>
<evidence type="ECO:0000259" key="5">
    <source>
        <dbReference type="PROSITE" id="PS50994"/>
    </source>
</evidence>
<dbReference type="RefSeq" id="XP_041446986.1">
    <property type="nucleotide sequence ID" value="XM_041591052.1"/>
</dbReference>
<dbReference type="Gene3D" id="2.40.70.10">
    <property type="entry name" value="Acid Proteases"/>
    <property type="match status" value="1"/>
</dbReference>
<dbReference type="SUPFAM" id="SSF57756">
    <property type="entry name" value="Retrovirus zinc finger-like domains"/>
    <property type="match status" value="1"/>
</dbReference>
<dbReference type="InterPro" id="IPR001584">
    <property type="entry name" value="Integrase_cat-core"/>
</dbReference>
<dbReference type="SMART" id="SM00431">
    <property type="entry name" value="SCAN"/>
    <property type="match status" value="1"/>
</dbReference>
<evidence type="ECO:0000259" key="3">
    <source>
        <dbReference type="PROSITE" id="PS50158"/>
    </source>
</evidence>
<dbReference type="Pfam" id="PF02023">
    <property type="entry name" value="SCAN"/>
    <property type="match status" value="1"/>
</dbReference>
<organism evidence="6 7">
    <name type="scientific">Xenopus laevis</name>
    <name type="common">African clawed frog</name>
    <dbReference type="NCBI Taxonomy" id="8355"/>
    <lineage>
        <taxon>Eukaryota</taxon>
        <taxon>Metazoa</taxon>
        <taxon>Chordata</taxon>
        <taxon>Craniata</taxon>
        <taxon>Vertebrata</taxon>
        <taxon>Euteleostomi</taxon>
        <taxon>Amphibia</taxon>
        <taxon>Batrachia</taxon>
        <taxon>Anura</taxon>
        <taxon>Pipoidea</taxon>
        <taxon>Pipidae</taxon>
        <taxon>Xenopodinae</taxon>
        <taxon>Xenopus</taxon>
        <taxon>Xenopus</taxon>
    </lineage>
</organism>
<feature type="domain" description="Integrase catalytic" evidence="5">
    <location>
        <begin position="530"/>
        <end position="649"/>
    </location>
</feature>
<keyword evidence="1" id="KW-0862">Zinc</keyword>
<dbReference type="InterPro" id="IPR038269">
    <property type="entry name" value="SCAN_sf"/>
</dbReference>
<dbReference type="AlphaFoldDB" id="A0A8J1MZS2"/>
<dbReference type="InterPro" id="IPR036397">
    <property type="entry name" value="RNaseH_sf"/>
</dbReference>
<dbReference type="Pfam" id="PF00665">
    <property type="entry name" value="rve"/>
    <property type="match status" value="1"/>
</dbReference>
<reference evidence="7" key="1">
    <citation type="submission" date="2025-08" db="UniProtKB">
        <authorList>
            <consortium name="RefSeq"/>
        </authorList>
    </citation>
    <scope>IDENTIFICATION</scope>
    <source>
        <strain evidence="7">J_2021</strain>
        <tissue evidence="7">Erythrocytes</tissue>
    </source>
</reference>
<dbReference type="InterPro" id="IPR021109">
    <property type="entry name" value="Peptidase_aspartic_dom_sf"/>
</dbReference>
<dbReference type="InterPro" id="IPR036875">
    <property type="entry name" value="Znf_CCHC_sf"/>
</dbReference>
<protein>
    <submittedName>
        <fullName evidence="7">Uncharacterized protein LOC121403156</fullName>
    </submittedName>
</protein>
<dbReference type="FunFam" id="1.10.4020.10:FF:000001">
    <property type="entry name" value="zinc finger protein 263 isoform X1"/>
    <property type="match status" value="1"/>
</dbReference>
<dbReference type="SMART" id="SM00343">
    <property type="entry name" value="ZnF_C2HC"/>
    <property type="match status" value="1"/>
</dbReference>
<dbReference type="PROSITE" id="PS50158">
    <property type="entry name" value="ZF_CCHC"/>
    <property type="match status" value="1"/>
</dbReference>
<dbReference type="InterPro" id="IPR012337">
    <property type="entry name" value="RNaseH-like_sf"/>
</dbReference>
<dbReference type="Gene3D" id="4.10.60.10">
    <property type="entry name" value="Zinc finger, CCHC-type"/>
    <property type="match status" value="1"/>
</dbReference>
<feature type="region of interest" description="Disordered" evidence="2">
    <location>
        <begin position="23"/>
        <end position="75"/>
    </location>
</feature>
<dbReference type="PROSITE" id="PS50804">
    <property type="entry name" value="SCAN_BOX"/>
    <property type="match status" value="1"/>
</dbReference>
<dbReference type="Proteomes" id="UP000186698">
    <property type="component" value="Chromosome 4L"/>
</dbReference>
<dbReference type="InterPro" id="IPR003309">
    <property type="entry name" value="SCAN_dom"/>
</dbReference>